<keyword evidence="5 9" id="KW-0812">Transmembrane</keyword>
<feature type="transmembrane region" description="Helical" evidence="9">
    <location>
        <begin position="20"/>
        <end position="46"/>
    </location>
</feature>
<keyword evidence="4" id="KW-1003">Cell membrane</keyword>
<dbReference type="Proteomes" id="UP000245431">
    <property type="component" value="Chromosome PVE_r1"/>
</dbReference>
<protein>
    <recommendedName>
        <fullName evidence="10">ABC transmembrane type-1 domain-containing protein</fullName>
    </recommendedName>
</protein>
<evidence type="ECO:0000256" key="2">
    <source>
        <dbReference type="ARBA" id="ARBA00010072"/>
    </source>
</evidence>
<feature type="transmembrane region" description="Helical" evidence="9">
    <location>
        <begin position="67"/>
        <end position="87"/>
    </location>
</feature>
<feature type="transmembrane region" description="Helical" evidence="9">
    <location>
        <begin position="93"/>
        <end position="113"/>
    </location>
</feature>
<comment type="subcellular location">
    <subcellularLocation>
        <location evidence="1">Cell inner membrane</location>
        <topology evidence="1">Multi-pass membrane protein</topology>
    </subcellularLocation>
    <subcellularLocation>
        <location evidence="9">Cell membrane</location>
        <topology evidence="9">Multi-pass membrane protein</topology>
    </subcellularLocation>
</comment>
<proteinExistence type="inferred from homology"/>
<evidence type="ECO:0000313" key="12">
    <source>
        <dbReference type="Proteomes" id="UP000245431"/>
    </source>
</evidence>
<keyword evidence="6" id="KW-0029">Amino-acid transport</keyword>
<dbReference type="PANTHER" id="PTHR30614:SF0">
    <property type="entry name" value="L-CYSTINE TRANSPORT SYSTEM PERMEASE PROTEIN TCYL"/>
    <property type="match status" value="1"/>
</dbReference>
<feature type="domain" description="ABC transmembrane type-1" evidence="10">
    <location>
        <begin position="25"/>
        <end position="213"/>
    </location>
</feature>
<evidence type="ECO:0000256" key="3">
    <source>
        <dbReference type="ARBA" id="ARBA00022448"/>
    </source>
</evidence>
<dbReference type="EMBL" id="LT599583">
    <property type="protein sequence ID" value="SBW83045.1"/>
    <property type="molecule type" value="Genomic_DNA"/>
</dbReference>
<dbReference type="AlphaFoldDB" id="A0A1D3K494"/>
<evidence type="ECO:0000256" key="1">
    <source>
        <dbReference type="ARBA" id="ARBA00004429"/>
    </source>
</evidence>
<feature type="transmembrane region" description="Helical" evidence="9">
    <location>
        <begin position="141"/>
        <end position="160"/>
    </location>
</feature>
<feature type="transmembrane region" description="Helical" evidence="9">
    <location>
        <begin position="193"/>
        <end position="214"/>
    </location>
</feature>
<dbReference type="RefSeq" id="WP_017847363.1">
    <property type="nucleotide sequence ID" value="NZ_AOUH01000021.1"/>
</dbReference>
<keyword evidence="3 9" id="KW-0813">Transport</keyword>
<dbReference type="GO" id="GO:0043190">
    <property type="term" value="C:ATP-binding cassette (ABC) transporter complex"/>
    <property type="evidence" value="ECO:0007669"/>
    <property type="project" value="InterPro"/>
</dbReference>
<keyword evidence="8 9" id="KW-0472">Membrane</keyword>
<accession>A0A1D3K494</accession>
<dbReference type="PROSITE" id="PS50928">
    <property type="entry name" value="ABC_TM1"/>
    <property type="match status" value="1"/>
</dbReference>
<name>A0A1D3K494_PSEVE</name>
<gene>
    <name evidence="11" type="ORF">PVE_R1G5164</name>
</gene>
<dbReference type="InterPro" id="IPR000515">
    <property type="entry name" value="MetI-like"/>
</dbReference>
<dbReference type="InterPro" id="IPR010065">
    <property type="entry name" value="AA_ABC_transptr_permease_3TM"/>
</dbReference>
<dbReference type="InterPro" id="IPR043429">
    <property type="entry name" value="ArtM/GltK/GlnP/TcyL/YhdX-like"/>
</dbReference>
<sequence>MVDSSAFGKTLEMLPYFLNVLGVGALTTVGLTLAAFVVAAVLGFCLALMRLSRHRTLGFLASCYLEIFRNIPILTQLFILYFGLTYIGITLPAVGAAIIGFGLNGAAILSEVFRSSIKTIDKGQAEAAYSIGMTRSMAMRIIVLPQAFKISIPGMANFAIGLLKDTSLASAAAVPEMTFKAKMLVSETYQTNLIYFLLAIIYLALSLFIAYWASRTERRLKVVKEN</sequence>
<reference evidence="12" key="1">
    <citation type="submission" date="2016-07" db="EMBL/GenBank/DDBJ databases">
        <authorList>
            <person name="Florea S."/>
            <person name="Webb J.S."/>
            <person name="Jaromczyk J."/>
            <person name="Schardl C.L."/>
        </authorList>
    </citation>
    <scope>NUCLEOTIDE SEQUENCE [LARGE SCALE GENOMIC DNA]</scope>
    <source>
        <strain evidence="12">1YdBTEX2</strain>
    </source>
</reference>
<evidence type="ECO:0000256" key="6">
    <source>
        <dbReference type="ARBA" id="ARBA00022970"/>
    </source>
</evidence>
<dbReference type="NCBIfam" id="TIGR01726">
    <property type="entry name" value="HEQRo_perm_3TM"/>
    <property type="match status" value="1"/>
</dbReference>
<evidence type="ECO:0000313" key="11">
    <source>
        <dbReference type="EMBL" id="SBW83045.1"/>
    </source>
</evidence>
<dbReference type="GO" id="GO:0022857">
    <property type="term" value="F:transmembrane transporter activity"/>
    <property type="evidence" value="ECO:0007669"/>
    <property type="project" value="InterPro"/>
</dbReference>
<evidence type="ECO:0000256" key="5">
    <source>
        <dbReference type="ARBA" id="ARBA00022692"/>
    </source>
</evidence>
<dbReference type="InterPro" id="IPR035906">
    <property type="entry name" value="MetI-like_sf"/>
</dbReference>
<dbReference type="Pfam" id="PF00528">
    <property type="entry name" value="BPD_transp_1"/>
    <property type="match status" value="1"/>
</dbReference>
<evidence type="ECO:0000256" key="9">
    <source>
        <dbReference type="RuleBase" id="RU363032"/>
    </source>
</evidence>
<organism evidence="11 12">
    <name type="scientific">Pseudomonas veronii 1YdBTEX2</name>
    <dbReference type="NCBI Taxonomy" id="1295141"/>
    <lineage>
        <taxon>Bacteria</taxon>
        <taxon>Pseudomonadati</taxon>
        <taxon>Pseudomonadota</taxon>
        <taxon>Gammaproteobacteria</taxon>
        <taxon>Pseudomonadales</taxon>
        <taxon>Pseudomonadaceae</taxon>
        <taxon>Pseudomonas</taxon>
    </lineage>
</organism>
<dbReference type="SUPFAM" id="SSF161098">
    <property type="entry name" value="MetI-like"/>
    <property type="match status" value="1"/>
</dbReference>
<keyword evidence="7 9" id="KW-1133">Transmembrane helix</keyword>
<evidence type="ECO:0000256" key="8">
    <source>
        <dbReference type="ARBA" id="ARBA00023136"/>
    </source>
</evidence>
<dbReference type="GO" id="GO:0006865">
    <property type="term" value="P:amino acid transport"/>
    <property type="evidence" value="ECO:0007669"/>
    <property type="project" value="UniProtKB-KW"/>
</dbReference>
<evidence type="ECO:0000256" key="7">
    <source>
        <dbReference type="ARBA" id="ARBA00022989"/>
    </source>
</evidence>
<evidence type="ECO:0000259" key="10">
    <source>
        <dbReference type="PROSITE" id="PS50928"/>
    </source>
</evidence>
<dbReference type="CDD" id="cd06261">
    <property type="entry name" value="TM_PBP2"/>
    <property type="match status" value="1"/>
</dbReference>
<comment type="similarity">
    <text evidence="2">Belongs to the binding-protein-dependent transport system permease family. HisMQ subfamily.</text>
</comment>
<dbReference type="PANTHER" id="PTHR30614">
    <property type="entry name" value="MEMBRANE COMPONENT OF AMINO ACID ABC TRANSPORTER"/>
    <property type="match status" value="1"/>
</dbReference>
<evidence type="ECO:0000256" key="4">
    <source>
        <dbReference type="ARBA" id="ARBA00022475"/>
    </source>
</evidence>
<dbReference type="Gene3D" id="1.10.3720.10">
    <property type="entry name" value="MetI-like"/>
    <property type="match status" value="1"/>
</dbReference>